<gene>
    <name evidence="4" type="ORF">GFER_09945</name>
</gene>
<evidence type="ECO:0000256" key="3">
    <source>
        <dbReference type="RuleBase" id="RU003707"/>
    </source>
</evidence>
<dbReference type="GO" id="GO:0016836">
    <property type="term" value="F:hydro-lyase activity"/>
    <property type="evidence" value="ECO:0007669"/>
    <property type="project" value="UniProtKB-ARBA"/>
</dbReference>
<comment type="similarity">
    <text evidence="1 3">Belongs to the enoyl-CoA hydratase/isomerase family.</text>
</comment>
<dbReference type="InterPro" id="IPR001753">
    <property type="entry name" value="Enoyl-CoA_hydra/iso"/>
</dbReference>
<dbReference type="InterPro" id="IPR018376">
    <property type="entry name" value="Enoyl-CoA_hyd/isom_CS"/>
</dbReference>
<proteinExistence type="inferred from homology"/>
<reference evidence="4 5" key="1">
    <citation type="submission" date="2014-12" db="EMBL/GenBank/DDBJ databases">
        <title>Genomes of Geoalkalibacter ferrihydriticus and Geoalkalibacter subterraneus, two haloalkaliphilic metal-reducing members of the Geobacteraceae.</title>
        <authorList>
            <person name="Badalamenti J.P."/>
            <person name="Torres C.I."/>
            <person name="Krajmalnik-Brown R."/>
            <person name="Bond D.R."/>
        </authorList>
    </citation>
    <scope>NUCLEOTIDE SEQUENCE [LARGE SCALE GENOMIC DNA]</scope>
    <source>
        <strain evidence="4 5">DSM 17813</strain>
    </source>
</reference>
<keyword evidence="2" id="KW-0456">Lyase</keyword>
<evidence type="ECO:0000256" key="2">
    <source>
        <dbReference type="ARBA" id="ARBA00023239"/>
    </source>
</evidence>
<dbReference type="FunFam" id="1.10.12.10:FF:000001">
    <property type="entry name" value="Probable enoyl-CoA hydratase, mitochondrial"/>
    <property type="match status" value="1"/>
</dbReference>
<comment type="caution">
    <text evidence="4">The sequence shown here is derived from an EMBL/GenBank/DDBJ whole genome shotgun (WGS) entry which is preliminary data.</text>
</comment>
<sequence>MSDLVLLDVAEGIATLTVNRPEVLNALNAELVQDLRGKLAVLDSDKRARVIILTGAGDKAFVAGADIGAMRDLDPLAARETALLAQEFLADIERCAKPVIAAVNGYALGGGCELAMACDLRVASENARFGQPEINLGIIPGWAGTQRLPRLVGKGRALEMILTGDWIDAREALRIGLVNRVVPQGELLAETRKLAGRIAEKSRIAVRLCKEAVINGLEMDSLRAGQYEADLFGLCFSTHDQKEGMTAFLEKRKAEFQDS</sequence>
<organism evidence="4 5">
    <name type="scientific">Geoalkalibacter ferrihydriticus DSM 17813</name>
    <dbReference type="NCBI Taxonomy" id="1121915"/>
    <lineage>
        <taxon>Bacteria</taxon>
        <taxon>Pseudomonadati</taxon>
        <taxon>Thermodesulfobacteriota</taxon>
        <taxon>Desulfuromonadia</taxon>
        <taxon>Desulfuromonadales</taxon>
        <taxon>Geoalkalibacteraceae</taxon>
        <taxon>Geoalkalibacter</taxon>
    </lineage>
</organism>
<dbReference type="PROSITE" id="PS00166">
    <property type="entry name" value="ENOYL_COA_HYDRATASE"/>
    <property type="match status" value="1"/>
</dbReference>
<dbReference type="Gene3D" id="3.90.226.10">
    <property type="entry name" value="2-enoyl-CoA Hydratase, Chain A, domain 1"/>
    <property type="match status" value="1"/>
</dbReference>
<evidence type="ECO:0000313" key="5">
    <source>
        <dbReference type="Proteomes" id="UP000035068"/>
    </source>
</evidence>
<keyword evidence="5" id="KW-1185">Reference proteome</keyword>
<dbReference type="InterPro" id="IPR014748">
    <property type="entry name" value="Enoyl-CoA_hydra_C"/>
</dbReference>
<dbReference type="InterPro" id="IPR029045">
    <property type="entry name" value="ClpP/crotonase-like_dom_sf"/>
</dbReference>
<dbReference type="PANTHER" id="PTHR11941:SF54">
    <property type="entry name" value="ENOYL-COA HYDRATASE, MITOCHONDRIAL"/>
    <property type="match status" value="1"/>
</dbReference>
<dbReference type="Gene3D" id="1.10.12.10">
    <property type="entry name" value="Lyase 2-enoyl-coa Hydratase, Chain A, domain 2"/>
    <property type="match status" value="1"/>
</dbReference>
<accession>A0A0C2ED20</accession>
<dbReference type="FunFam" id="3.90.226.10:FF:000009">
    <property type="entry name" value="Carnitinyl-CoA dehydratase"/>
    <property type="match status" value="1"/>
</dbReference>
<protein>
    <submittedName>
        <fullName evidence="4">Crotonase</fullName>
    </submittedName>
</protein>
<dbReference type="Pfam" id="PF00378">
    <property type="entry name" value="ECH_1"/>
    <property type="match status" value="1"/>
</dbReference>
<name>A0A0C2ED20_9BACT</name>
<dbReference type="GO" id="GO:0006635">
    <property type="term" value="P:fatty acid beta-oxidation"/>
    <property type="evidence" value="ECO:0007669"/>
    <property type="project" value="TreeGrafter"/>
</dbReference>
<evidence type="ECO:0000256" key="1">
    <source>
        <dbReference type="ARBA" id="ARBA00005254"/>
    </source>
</evidence>
<dbReference type="SUPFAM" id="SSF52096">
    <property type="entry name" value="ClpP/crotonase"/>
    <property type="match status" value="1"/>
</dbReference>
<dbReference type="CDD" id="cd06558">
    <property type="entry name" value="crotonase-like"/>
    <property type="match status" value="1"/>
</dbReference>
<dbReference type="RefSeq" id="WP_040099077.1">
    <property type="nucleotide sequence ID" value="NZ_JWJD01000003.1"/>
</dbReference>
<dbReference type="Proteomes" id="UP000035068">
    <property type="component" value="Unassembled WGS sequence"/>
</dbReference>
<dbReference type="EMBL" id="JWJD01000003">
    <property type="protein sequence ID" value="KIH76498.1"/>
    <property type="molecule type" value="Genomic_DNA"/>
</dbReference>
<dbReference type="PANTHER" id="PTHR11941">
    <property type="entry name" value="ENOYL-COA HYDRATASE-RELATED"/>
    <property type="match status" value="1"/>
</dbReference>
<dbReference type="AlphaFoldDB" id="A0A0C2ED20"/>
<evidence type="ECO:0000313" key="4">
    <source>
        <dbReference type="EMBL" id="KIH76498.1"/>
    </source>
</evidence>